<proteinExistence type="predicted"/>
<feature type="compositionally biased region" description="Basic and acidic residues" evidence="1">
    <location>
        <begin position="166"/>
        <end position="181"/>
    </location>
</feature>
<accession>A0A427AE55</accession>
<feature type="compositionally biased region" description="Basic and acidic residues" evidence="1">
    <location>
        <begin position="35"/>
        <end position="47"/>
    </location>
</feature>
<comment type="caution">
    <text evidence="2">The sequence shown here is derived from an EMBL/GenBank/DDBJ whole genome shotgun (WGS) entry which is preliminary data.</text>
</comment>
<evidence type="ECO:0000256" key="1">
    <source>
        <dbReference type="SAM" id="MobiDB-lite"/>
    </source>
</evidence>
<evidence type="ECO:0000313" key="3">
    <source>
        <dbReference type="Proteomes" id="UP000287651"/>
    </source>
</evidence>
<reference evidence="2 3" key="1">
    <citation type="journal article" date="2014" name="Agronomy (Basel)">
        <title>A Draft Genome Sequence for Ensete ventricosum, the Drought-Tolerant Tree Against Hunger.</title>
        <authorList>
            <person name="Harrison J."/>
            <person name="Moore K.A."/>
            <person name="Paszkiewicz K."/>
            <person name="Jones T."/>
            <person name="Grant M."/>
            <person name="Ambacheew D."/>
            <person name="Muzemil S."/>
            <person name="Studholme D.J."/>
        </authorList>
    </citation>
    <scope>NUCLEOTIDE SEQUENCE [LARGE SCALE GENOMIC DNA]</scope>
</reference>
<feature type="region of interest" description="Disordered" evidence="1">
    <location>
        <begin position="1"/>
        <end position="74"/>
    </location>
</feature>
<evidence type="ECO:0000313" key="2">
    <source>
        <dbReference type="EMBL" id="RRT74441.1"/>
    </source>
</evidence>
<dbReference type="Proteomes" id="UP000287651">
    <property type="component" value="Unassembled WGS sequence"/>
</dbReference>
<dbReference type="AlphaFoldDB" id="A0A427AE55"/>
<feature type="compositionally biased region" description="Basic and acidic residues" evidence="1">
    <location>
        <begin position="245"/>
        <end position="265"/>
    </location>
</feature>
<feature type="compositionally biased region" description="Basic and acidic residues" evidence="1">
    <location>
        <begin position="193"/>
        <end position="218"/>
    </location>
</feature>
<feature type="region of interest" description="Disordered" evidence="1">
    <location>
        <begin position="233"/>
        <end position="269"/>
    </location>
</feature>
<protein>
    <submittedName>
        <fullName evidence="2">Uncharacterized protein</fullName>
    </submittedName>
</protein>
<feature type="region of interest" description="Disordered" evidence="1">
    <location>
        <begin position="88"/>
        <end position="219"/>
    </location>
</feature>
<gene>
    <name evidence="2" type="ORF">B296_00030288</name>
</gene>
<dbReference type="EMBL" id="AMZH03002773">
    <property type="protein sequence ID" value="RRT74441.1"/>
    <property type="molecule type" value="Genomic_DNA"/>
</dbReference>
<name>A0A427AE55_ENSVE</name>
<sequence length="283" mass="31230">MFLGTQCRGGAGQEDADRKRGPREANQNGGAAPRRISEARKPSDRSVRVARIFAPGSTTTRRSPGPPPARRGRHVSSWFERLRVGWAPWLPPSAPSAAPHLKPHHPTPHVGPAGDSDRSRKGQGGKPDTAKGGNLRREAAGARVGNGPASSVRQGTRVGQHRVKRPVRERYLLRPRGDRSGRWGPHRIRRMATSHERTCEPGPLDEKERSDGPPRDAGVEWEIWTVGWVGQVTKPKGKRMGQQKEATEANHKRAVAKRKEGGRDREEEEAEIYLEKISASTSF</sequence>
<organism evidence="2 3">
    <name type="scientific">Ensete ventricosum</name>
    <name type="common">Abyssinian banana</name>
    <name type="synonym">Musa ensete</name>
    <dbReference type="NCBI Taxonomy" id="4639"/>
    <lineage>
        <taxon>Eukaryota</taxon>
        <taxon>Viridiplantae</taxon>
        <taxon>Streptophyta</taxon>
        <taxon>Embryophyta</taxon>
        <taxon>Tracheophyta</taxon>
        <taxon>Spermatophyta</taxon>
        <taxon>Magnoliopsida</taxon>
        <taxon>Liliopsida</taxon>
        <taxon>Zingiberales</taxon>
        <taxon>Musaceae</taxon>
        <taxon>Ensete</taxon>
    </lineage>
</organism>